<feature type="domain" description="SnoaL-like" evidence="1">
    <location>
        <begin position="18"/>
        <end position="112"/>
    </location>
</feature>
<name>A0A841AI92_9MICO</name>
<dbReference type="InterPro" id="IPR032710">
    <property type="entry name" value="NTF2-like_dom_sf"/>
</dbReference>
<evidence type="ECO:0000313" key="3">
    <source>
        <dbReference type="Proteomes" id="UP000536685"/>
    </source>
</evidence>
<organism evidence="2 3">
    <name type="scientific">Conyzicola lurida</name>
    <dbReference type="NCBI Taxonomy" id="1172621"/>
    <lineage>
        <taxon>Bacteria</taxon>
        <taxon>Bacillati</taxon>
        <taxon>Actinomycetota</taxon>
        <taxon>Actinomycetes</taxon>
        <taxon>Micrococcales</taxon>
        <taxon>Microbacteriaceae</taxon>
        <taxon>Conyzicola</taxon>
    </lineage>
</organism>
<dbReference type="SUPFAM" id="SSF54427">
    <property type="entry name" value="NTF2-like"/>
    <property type="match status" value="1"/>
</dbReference>
<dbReference type="Gene3D" id="3.10.450.50">
    <property type="match status" value="1"/>
</dbReference>
<keyword evidence="3" id="KW-1185">Reference proteome</keyword>
<sequence>MTNTTTTQPRTESITEWVNAYLLAWTTNDRKDIAALFTEDAEYHESPYDTEWVGRDEIVDGWRSRWDWQQGGWTFEWSIASVEASTVVITGIGHYTELGDFDNVWTVTFDETGRCSRFVMLNTERV</sequence>
<accession>A0A841AI92</accession>
<proteinExistence type="predicted"/>
<dbReference type="Pfam" id="PF12680">
    <property type="entry name" value="SnoaL_2"/>
    <property type="match status" value="1"/>
</dbReference>
<dbReference type="RefSeq" id="WP_184232519.1">
    <property type="nucleotide sequence ID" value="NZ_JACHMJ010000001.1"/>
</dbReference>
<comment type="caution">
    <text evidence="2">The sequence shown here is derived from an EMBL/GenBank/DDBJ whole genome shotgun (WGS) entry which is preliminary data.</text>
</comment>
<dbReference type="InterPro" id="IPR037401">
    <property type="entry name" value="SnoaL-like"/>
</dbReference>
<reference evidence="2 3" key="1">
    <citation type="submission" date="2020-08" db="EMBL/GenBank/DDBJ databases">
        <title>Sequencing the genomes of 1000 actinobacteria strains.</title>
        <authorList>
            <person name="Klenk H.-P."/>
        </authorList>
    </citation>
    <scope>NUCLEOTIDE SEQUENCE [LARGE SCALE GENOMIC DNA]</scope>
    <source>
        <strain evidence="2 3">DSM 105784</strain>
    </source>
</reference>
<protein>
    <submittedName>
        <fullName evidence="2">Ketosteroid isomerase-like protein</fullName>
    </submittedName>
</protein>
<keyword evidence="2" id="KW-0413">Isomerase</keyword>
<dbReference type="EMBL" id="JACHMJ010000001">
    <property type="protein sequence ID" value="MBB5841712.1"/>
    <property type="molecule type" value="Genomic_DNA"/>
</dbReference>
<evidence type="ECO:0000313" key="2">
    <source>
        <dbReference type="EMBL" id="MBB5841712.1"/>
    </source>
</evidence>
<dbReference type="AlphaFoldDB" id="A0A841AI92"/>
<gene>
    <name evidence="2" type="ORF">HD599_000035</name>
</gene>
<dbReference type="GO" id="GO:0016853">
    <property type="term" value="F:isomerase activity"/>
    <property type="evidence" value="ECO:0007669"/>
    <property type="project" value="UniProtKB-KW"/>
</dbReference>
<dbReference type="Proteomes" id="UP000536685">
    <property type="component" value="Unassembled WGS sequence"/>
</dbReference>
<evidence type="ECO:0000259" key="1">
    <source>
        <dbReference type="Pfam" id="PF12680"/>
    </source>
</evidence>